<name>A0A8H7LNE8_9AGAM</name>
<dbReference type="Pfam" id="PF14200">
    <property type="entry name" value="RicinB_lectin_2"/>
    <property type="match status" value="2"/>
</dbReference>
<evidence type="ECO:0000259" key="1">
    <source>
        <dbReference type="Pfam" id="PF14200"/>
    </source>
</evidence>
<evidence type="ECO:0000313" key="2">
    <source>
        <dbReference type="EMBL" id="KAF8686932.1"/>
    </source>
</evidence>
<feature type="domain" description="Ricin B lectin" evidence="1">
    <location>
        <begin position="5"/>
        <end position="66"/>
    </location>
</feature>
<dbReference type="OrthoDB" id="2131701at2759"/>
<gene>
    <name evidence="2" type="ORF">RHS03_10033</name>
</gene>
<dbReference type="SUPFAM" id="SSF50370">
    <property type="entry name" value="Ricin B-like lectins"/>
    <property type="match status" value="2"/>
</dbReference>
<protein>
    <submittedName>
        <fullName evidence="2">Ricin-type beta-trefoil</fullName>
    </submittedName>
</protein>
<dbReference type="InterPro" id="IPR035992">
    <property type="entry name" value="Ricin_B-like_lectins"/>
</dbReference>
<dbReference type="Gene3D" id="2.80.10.50">
    <property type="match status" value="2"/>
</dbReference>
<feature type="non-terminal residue" evidence="2">
    <location>
        <position position="276"/>
    </location>
</feature>
<reference evidence="2" key="1">
    <citation type="submission" date="2020-09" db="EMBL/GenBank/DDBJ databases">
        <title>Comparative genome analyses of four rice-infecting Rhizoctonia solani isolates reveal extensive enrichment of homogalacturonan modification genes.</title>
        <authorList>
            <person name="Lee D.-Y."/>
            <person name="Jeon J."/>
            <person name="Kim K.-T."/>
            <person name="Cheong K."/>
            <person name="Song H."/>
            <person name="Choi G."/>
            <person name="Ko J."/>
            <person name="Opiyo S.O."/>
            <person name="Zuo S."/>
            <person name="Madhav S."/>
            <person name="Lee Y.-H."/>
            <person name="Wang G.-L."/>
        </authorList>
    </citation>
    <scope>NUCLEOTIDE SEQUENCE</scope>
    <source>
        <strain evidence="2">AG1-IA WGL</strain>
    </source>
</reference>
<feature type="domain" description="Ricin B lectin" evidence="1">
    <location>
        <begin position="129"/>
        <end position="203"/>
    </location>
</feature>
<dbReference type="CDD" id="cd23455">
    <property type="entry name" value="beta-trefoil_Ricin_RSA"/>
    <property type="match status" value="1"/>
</dbReference>
<accession>A0A8H7LNE8</accession>
<dbReference type="PROSITE" id="PS50231">
    <property type="entry name" value="RICIN_B_LECTIN"/>
    <property type="match status" value="1"/>
</dbReference>
<evidence type="ECO:0000313" key="3">
    <source>
        <dbReference type="Proteomes" id="UP000602905"/>
    </source>
</evidence>
<organism evidence="2 3">
    <name type="scientific">Rhizoctonia solani</name>
    <dbReference type="NCBI Taxonomy" id="456999"/>
    <lineage>
        <taxon>Eukaryota</taxon>
        <taxon>Fungi</taxon>
        <taxon>Dikarya</taxon>
        <taxon>Basidiomycota</taxon>
        <taxon>Agaricomycotina</taxon>
        <taxon>Agaricomycetes</taxon>
        <taxon>Cantharellales</taxon>
        <taxon>Ceratobasidiaceae</taxon>
        <taxon>Rhizoctonia</taxon>
    </lineage>
</organism>
<comment type="caution">
    <text evidence="2">The sequence shown here is derived from an EMBL/GenBank/DDBJ whole genome shotgun (WGS) entry which is preliminary data.</text>
</comment>
<dbReference type="EMBL" id="JACYCD010000718">
    <property type="protein sequence ID" value="KAF8686932.1"/>
    <property type="molecule type" value="Genomic_DNA"/>
</dbReference>
<proteinExistence type="predicted"/>
<dbReference type="AlphaFoldDB" id="A0A8H7LNE8"/>
<dbReference type="Proteomes" id="UP000602905">
    <property type="component" value="Unassembled WGS sequence"/>
</dbReference>
<dbReference type="CDD" id="cd00161">
    <property type="entry name" value="beta-trefoil_Ricin-like"/>
    <property type="match status" value="1"/>
</dbReference>
<dbReference type="InterPro" id="IPR000772">
    <property type="entry name" value="Ricin_B_lectin"/>
</dbReference>
<sequence length="276" mass="30411">MSTYPGSYRIKNVETGTYLTMTSTGSKTSVTCAQSESGDKKSLWQLVPARDGKFKLKNVEHNLEAQTGQDFAMVGELKGHSWFIRDGTSGQKIIHTGKSNFVLEFVKVILAPPFFVAVLQLKADKSQKSQRWTFESAYAVPLAVYVIKNVKTGTVMDLAGAREGAGVQIFGYSFNGGGNQKWDIKPGTGPLDITIRSVLTNAYAAYPTAQQDENLQTSLEPQEFVITAADKGYYISPVKRSDQVIDLAGADAADGTRICLWVKENSDHQKWYFEQV</sequence>